<accession>A0A915AQA7</accession>
<dbReference type="Proteomes" id="UP000887569">
    <property type="component" value="Unplaced"/>
</dbReference>
<keyword evidence="1" id="KW-1133">Transmembrane helix</keyword>
<feature type="transmembrane region" description="Helical" evidence="1">
    <location>
        <begin position="6"/>
        <end position="28"/>
    </location>
</feature>
<evidence type="ECO:0000256" key="1">
    <source>
        <dbReference type="SAM" id="Phobius"/>
    </source>
</evidence>
<dbReference type="WBParaSite" id="PgR012_g188_t02">
    <property type="protein sequence ID" value="PgR012_g188_t02"/>
    <property type="gene ID" value="PgR012_g188"/>
</dbReference>
<keyword evidence="1" id="KW-0472">Membrane</keyword>
<reference evidence="3" key="1">
    <citation type="submission" date="2022-11" db="UniProtKB">
        <authorList>
            <consortium name="WormBaseParasite"/>
        </authorList>
    </citation>
    <scope>IDENTIFICATION</scope>
</reference>
<dbReference type="AlphaFoldDB" id="A0A915AQA7"/>
<evidence type="ECO:0000313" key="2">
    <source>
        <dbReference type="Proteomes" id="UP000887569"/>
    </source>
</evidence>
<organism evidence="2 3">
    <name type="scientific">Parascaris univalens</name>
    <name type="common">Nematode worm</name>
    <dbReference type="NCBI Taxonomy" id="6257"/>
    <lineage>
        <taxon>Eukaryota</taxon>
        <taxon>Metazoa</taxon>
        <taxon>Ecdysozoa</taxon>
        <taxon>Nematoda</taxon>
        <taxon>Chromadorea</taxon>
        <taxon>Rhabditida</taxon>
        <taxon>Spirurina</taxon>
        <taxon>Ascaridomorpha</taxon>
        <taxon>Ascaridoidea</taxon>
        <taxon>Ascarididae</taxon>
        <taxon>Parascaris</taxon>
    </lineage>
</organism>
<sequence length="66" mass="7843">MEYIGLWEFFFILLPFLAFTYGRMVIVLKQFDGIMRQQCAYLFILIGGNGDEFGFLEDKCSKCRIW</sequence>
<name>A0A915AQA7_PARUN</name>
<keyword evidence="1" id="KW-0812">Transmembrane</keyword>
<evidence type="ECO:0000313" key="3">
    <source>
        <dbReference type="WBParaSite" id="PgR012_g188_t02"/>
    </source>
</evidence>
<keyword evidence="2" id="KW-1185">Reference proteome</keyword>
<protein>
    <submittedName>
        <fullName evidence="3">Uncharacterized protein</fullName>
    </submittedName>
</protein>
<proteinExistence type="predicted"/>